<sequence>MREAFFLIFNFYFLKIYNFEPTDEDPITVDETYMREALKLAKQAYQEDEIPIGAIIVSHGKIIGKGYNLTERLNDVTAHAEMQAFTAASNYMGGKYLKDCTLYVTVEPCVMCAGASYWTQVSRIVYGATDEKRGASKFGQLYHPKTTIVSGMLQKECADLITSFFRNKR</sequence>
<proteinExistence type="inferred from homology"/>
<keyword evidence="9" id="KW-1185">Reference proteome</keyword>
<dbReference type="STRING" id="683125.SAMN05660206_10319"/>
<dbReference type="CDD" id="cd01285">
    <property type="entry name" value="nucleoside_deaminase"/>
    <property type="match status" value="1"/>
</dbReference>
<evidence type="ECO:0000256" key="4">
    <source>
        <dbReference type="ARBA" id="ARBA00022833"/>
    </source>
</evidence>
<keyword evidence="4 6" id="KW-0862">Zinc</keyword>
<comment type="catalytic activity">
    <reaction evidence="5 6">
        <text>adenosine(34) in tRNA + H2O + H(+) = inosine(34) in tRNA + NH4(+)</text>
        <dbReference type="Rhea" id="RHEA:43168"/>
        <dbReference type="Rhea" id="RHEA-COMP:10373"/>
        <dbReference type="Rhea" id="RHEA-COMP:10374"/>
        <dbReference type="ChEBI" id="CHEBI:15377"/>
        <dbReference type="ChEBI" id="CHEBI:15378"/>
        <dbReference type="ChEBI" id="CHEBI:28938"/>
        <dbReference type="ChEBI" id="CHEBI:74411"/>
        <dbReference type="ChEBI" id="CHEBI:82852"/>
        <dbReference type="EC" id="3.5.4.33"/>
    </reaction>
</comment>
<reference evidence="8 9" key="1">
    <citation type="submission" date="2016-10" db="EMBL/GenBank/DDBJ databases">
        <authorList>
            <person name="de Groot N.N."/>
        </authorList>
    </citation>
    <scope>NUCLEOTIDE SEQUENCE [LARGE SCALE GENOMIC DNA]</scope>
    <source>
        <strain evidence="8 9">DSM 22789</strain>
    </source>
</reference>
<dbReference type="GO" id="GO:0002100">
    <property type="term" value="P:tRNA wobble adenosine to inosine editing"/>
    <property type="evidence" value="ECO:0007669"/>
    <property type="project" value="UniProtKB-UniRule"/>
</dbReference>
<comment type="subunit">
    <text evidence="6">Homodimer.</text>
</comment>
<comment type="function">
    <text evidence="6">Catalyzes the deamination of adenosine to inosine at the wobble position 34 of tRNA(Arg2).</text>
</comment>
<dbReference type="PANTHER" id="PTHR11079">
    <property type="entry name" value="CYTOSINE DEAMINASE FAMILY MEMBER"/>
    <property type="match status" value="1"/>
</dbReference>
<feature type="domain" description="CMP/dCMP-type deaminase" evidence="7">
    <location>
        <begin position="28"/>
        <end position="141"/>
    </location>
</feature>
<comment type="similarity">
    <text evidence="6">Belongs to the cytidine and deoxycytidylate deaminase family.</text>
</comment>
<accession>A0A1I6R1J8</accession>
<evidence type="ECO:0000256" key="5">
    <source>
        <dbReference type="ARBA" id="ARBA00048045"/>
    </source>
</evidence>
<dbReference type="OrthoDB" id="9802676at2"/>
<dbReference type="SUPFAM" id="SSF53927">
    <property type="entry name" value="Cytidine deaminase-like"/>
    <property type="match status" value="1"/>
</dbReference>
<evidence type="ECO:0000256" key="1">
    <source>
        <dbReference type="ARBA" id="ARBA00022694"/>
    </source>
</evidence>
<evidence type="ECO:0000256" key="3">
    <source>
        <dbReference type="ARBA" id="ARBA00022801"/>
    </source>
</evidence>
<dbReference type="Proteomes" id="UP000198785">
    <property type="component" value="Unassembled WGS sequence"/>
</dbReference>
<evidence type="ECO:0000313" key="9">
    <source>
        <dbReference type="Proteomes" id="UP000198785"/>
    </source>
</evidence>
<feature type="binding site" evidence="6">
    <location>
        <position position="79"/>
    </location>
    <ligand>
        <name>Zn(2+)</name>
        <dbReference type="ChEBI" id="CHEBI:29105"/>
        <note>catalytic</note>
    </ligand>
</feature>
<dbReference type="Pfam" id="PF00383">
    <property type="entry name" value="dCMP_cyt_deam_1"/>
    <property type="match status" value="1"/>
</dbReference>
<gene>
    <name evidence="6" type="primary">tadA</name>
    <name evidence="8" type="ORF">SAMN05660206_10319</name>
</gene>
<dbReference type="GO" id="GO:0052717">
    <property type="term" value="F:tRNA-specific adenosine-34 deaminase activity"/>
    <property type="evidence" value="ECO:0007669"/>
    <property type="project" value="UniProtKB-UniRule"/>
</dbReference>
<organism evidence="8 9">
    <name type="scientific">Sphingobacterium wenxiniae</name>
    <dbReference type="NCBI Taxonomy" id="683125"/>
    <lineage>
        <taxon>Bacteria</taxon>
        <taxon>Pseudomonadati</taxon>
        <taxon>Bacteroidota</taxon>
        <taxon>Sphingobacteriia</taxon>
        <taxon>Sphingobacteriales</taxon>
        <taxon>Sphingobacteriaceae</taxon>
        <taxon>Sphingobacterium</taxon>
    </lineage>
</organism>
<dbReference type="EC" id="3.5.4.33" evidence="6"/>
<dbReference type="InterPro" id="IPR016193">
    <property type="entry name" value="Cytidine_deaminase-like"/>
</dbReference>
<dbReference type="HAMAP" id="MF_00972">
    <property type="entry name" value="tRNA_aden_deaminase"/>
    <property type="match status" value="1"/>
</dbReference>
<name>A0A1I6R1J8_9SPHI</name>
<evidence type="ECO:0000259" key="7">
    <source>
        <dbReference type="PROSITE" id="PS51747"/>
    </source>
</evidence>
<dbReference type="EMBL" id="FOZZ01000003">
    <property type="protein sequence ID" value="SFS58543.1"/>
    <property type="molecule type" value="Genomic_DNA"/>
</dbReference>
<comment type="cofactor">
    <cofactor evidence="6">
        <name>Zn(2+)</name>
        <dbReference type="ChEBI" id="CHEBI:29105"/>
    </cofactor>
    <text evidence="6">Binds 1 zinc ion per subunit.</text>
</comment>
<dbReference type="PROSITE" id="PS51747">
    <property type="entry name" value="CYT_DCMP_DEAMINASES_2"/>
    <property type="match status" value="1"/>
</dbReference>
<feature type="binding site" evidence="6">
    <location>
        <position position="109"/>
    </location>
    <ligand>
        <name>Zn(2+)</name>
        <dbReference type="ChEBI" id="CHEBI:29105"/>
        <note>catalytic</note>
    </ligand>
</feature>
<dbReference type="Gene3D" id="3.40.140.10">
    <property type="entry name" value="Cytidine Deaminase, domain 2"/>
    <property type="match status" value="1"/>
</dbReference>
<evidence type="ECO:0000256" key="6">
    <source>
        <dbReference type="HAMAP-Rule" id="MF_00972"/>
    </source>
</evidence>
<dbReference type="InterPro" id="IPR002125">
    <property type="entry name" value="CMP_dCMP_dom"/>
</dbReference>
<keyword evidence="3 6" id="KW-0378">Hydrolase</keyword>
<dbReference type="InterPro" id="IPR028883">
    <property type="entry name" value="tRNA_aden_deaminase"/>
</dbReference>
<protein>
    <recommendedName>
        <fullName evidence="6">tRNA-specific adenosine deaminase</fullName>
        <ecNumber evidence="6">3.5.4.33</ecNumber>
    </recommendedName>
</protein>
<feature type="binding site" evidence="6">
    <location>
        <position position="112"/>
    </location>
    <ligand>
        <name>Zn(2+)</name>
        <dbReference type="ChEBI" id="CHEBI:29105"/>
        <note>catalytic</note>
    </ligand>
</feature>
<dbReference type="AlphaFoldDB" id="A0A1I6R1J8"/>
<evidence type="ECO:0000313" key="8">
    <source>
        <dbReference type="EMBL" id="SFS58543.1"/>
    </source>
</evidence>
<feature type="active site" description="Proton donor" evidence="6">
    <location>
        <position position="81"/>
    </location>
</feature>
<keyword evidence="2 6" id="KW-0479">Metal-binding</keyword>
<keyword evidence="1 6" id="KW-0819">tRNA processing</keyword>
<evidence type="ECO:0000256" key="2">
    <source>
        <dbReference type="ARBA" id="ARBA00022723"/>
    </source>
</evidence>
<dbReference type="PANTHER" id="PTHR11079:SF202">
    <property type="entry name" value="TRNA-SPECIFIC ADENOSINE DEAMINASE"/>
    <property type="match status" value="1"/>
</dbReference>
<dbReference type="GO" id="GO:0008270">
    <property type="term" value="F:zinc ion binding"/>
    <property type="evidence" value="ECO:0007669"/>
    <property type="project" value="UniProtKB-UniRule"/>
</dbReference>